<dbReference type="Proteomes" id="UP000026962">
    <property type="component" value="Chromosome 12"/>
</dbReference>
<feature type="compositionally biased region" description="Basic residues" evidence="1">
    <location>
        <begin position="191"/>
        <end position="207"/>
    </location>
</feature>
<evidence type="ECO:0000313" key="2">
    <source>
        <dbReference type="EnsemblPlants" id="OPUNC12G17220.1"/>
    </source>
</evidence>
<dbReference type="AlphaFoldDB" id="A0A0E0MPP1"/>
<proteinExistence type="predicted"/>
<keyword evidence="3" id="KW-1185">Reference proteome</keyword>
<dbReference type="HOGENOM" id="CLU_1328238_0_0_1"/>
<organism evidence="2">
    <name type="scientific">Oryza punctata</name>
    <name type="common">Red rice</name>
    <dbReference type="NCBI Taxonomy" id="4537"/>
    <lineage>
        <taxon>Eukaryota</taxon>
        <taxon>Viridiplantae</taxon>
        <taxon>Streptophyta</taxon>
        <taxon>Embryophyta</taxon>
        <taxon>Tracheophyta</taxon>
        <taxon>Spermatophyta</taxon>
        <taxon>Magnoliopsida</taxon>
        <taxon>Liliopsida</taxon>
        <taxon>Poales</taxon>
        <taxon>Poaceae</taxon>
        <taxon>BOP clade</taxon>
        <taxon>Oryzoideae</taxon>
        <taxon>Oryzeae</taxon>
        <taxon>Oryzinae</taxon>
        <taxon>Oryza</taxon>
    </lineage>
</organism>
<evidence type="ECO:0000256" key="1">
    <source>
        <dbReference type="SAM" id="MobiDB-lite"/>
    </source>
</evidence>
<feature type="compositionally biased region" description="Basic and acidic residues" evidence="1">
    <location>
        <begin position="155"/>
        <end position="164"/>
    </location>
</feature>
<feature type="compositionally biased region" description="Basic and acidic residues" evidence="1">
    <location>
        <begin position="1"/>
        <end position="13"/>
    </location>
</feature>
<feature type="region of interest" description="Disordered" evidence="1">
    <location>
        <begin position="145"/>
        <end position="207"/>
    </location>
</feature>
<dbReference type="Gramene" id="OPUNC12G17220.1">
    <property type="protein sequence ID" value="OPUNC12G17220.1"/>
    <property type="gene ID" value="OPUNC12G17220"/>
</dbReference>
<protein>
    <submittedName>
        <fullName evidence="2">Uncharacterized protein</fullName>
    </submittedName>
</protein>
<accession>A0A0E0MPP1</accession>
<dbReference type="STRING" id="4537.A0A0E0MPP1"/>
<evidence type="ECO:0000313" key="3">
    <source>
        <dbReference type="Proteomes" id="UP000026962"/>
    </source>
</evidence>
<sequence length="207" mass="23123">MEEGDDAAREVKMKLSSYSRSKGEDIGESATETEVDYDRFMNSQAPDFATILSILKGRKGMKHCNRRRRLKDPDSIPHAMNNTGRDRGQRPPPISNYSPPWNPAGPLERRIRASTSSSASLAAPPAASISGREGLLTLALPPATASGAQQWNKYCRRERERAREAGGGGGSLAGARPRRRRRDGGKGGFARLRRRRRRWRRRRGEKK</sequence>
<feature type="region of interest" description="Disordered" evidence="1">
    <location>
        <begin position="1"/>
        <end position="30"/>
    </location>
</feature>
<reference evidence="2" key="1">
    <citation type="submission" date="2015-04" db="UniProtKB">
        <authorList>
            <consortium name="EnsemblPlants"/>
        </authorList>
    </citation>
    <scope>IDENTIFICATION</scope>
</reference>
<reference evidence="2" key="2">
    <citation type="submission" date="2018-05" db="EMBL/GenBank/DDBJ databases">
        <title>OpunRS2 (Oryza punctata Reference Sequence Version 2).</title>
        <authorList>
            <person name="Zhang J."/>
            <person name="Kudrna D."/>
            <person name="Lee S."/>
            <person name="Talag J."/>
            <person name="Welchert J."/>
            <person name="Wing R.A."/>
        </authorList>
    </citation>
    <scope>NUCLEOTIDE SEQUENCE [LARGE SCALE GENOMIC DNA]</scope>
</reference>
<name>A0A0E0MPP1_ORYPU</name>
<feature type="region of interest" description="Disordered" evidence="1">
    <location>
        <begin position="62"/>
        <end position="128"/>
    </location>
</feature>
<dbReference type="eggNOG" id="ENOG502R42W">
    <property type="taxonomic scope" value="Eukaryota"/>
</dbReference>
<feature type="compositionally biased region" description="Low complexity" evidence="1">
    <location>
        <begin position="113"/>
        <end position="128"/>
    </location>
</feature>
<dbReference type="EnsemblPlants" id="OPUNC12G17220.1">
    <property type="protein sequence ID" value="OPUNC12G17220.1"/>
    <property type="gene ID" value="OPUNC12G17220"/>
</dbReference>